<gene>
    <name evidence="2" type="ORF">GCM10007888_55780</name>
    <name evidence="1" type="ORF">MOX02_23240</name>
</gene>
<keyword evidence="4" id="KW-1185">Reference proteome</keyword>
<comment type="caution">
    <text evidence="1">The sequence shown here is derived from an EMBL/GenBank/DDBJ whole genome shotgun (WGS) entry which is preliminary data.</text>
</comment>
<protein>
    <recommendedName>
        <fullName evidence="5">PilZ domain-containing protein</fullName>
    </recommendedName>
</protein>
<accession>A0A512J2U7</accession>
<dbReference type="OrthoDB" id="7188320at2"/>
<sequence>MSEYRSVPRRQTLRHAEIIISAALAFTCSVGNLTDAGALLLVRSESAIPDAFELTIGPCDDRHACRVIWRRPGEVGVSFERAGGEI</sequence>
<reference evidence="2" key="4">
    <citation type="submission" date="2023-01" db="EMBL/GenBank/DDBJ databases">
        <title>Draft genome sequence of Methylobacterium oxalidis strain NBRC 107715.</title>
        <authorList>
            <person name="Sun Q."/>
            <person name="Mori K."/>
        </authorList>
    </citation>
    <scope>NUCLEOTIDE SEQUENCE</scope>
    <source>
        <strain evidence="2">NBRC 107715</strain>
    </source>
</reference>
<name>A0A512J2U7_9HYPH</name>
<evidence type="ECO:0008006" key="5">
    <source>
        <dbReference type="Google" id="ProtNLM"/>
    </source>
</evidence>
<organism evidence="1 3">
    <name type="scientific">Methylobacterium oxalidis</name>
    <dbReference type="NCBI Taxonomy" id="944322"/>
    <lineage>
        <taxon>Bacteria</taxon>
        <taxon>Pseudomonadati</taxon>
        <taxon>Pseudomonadota</taxon>
        <taxon>Alphaproteobacteria</taxon>
        <taxon>Hyphomicrobiales</taxon>
        <taxon>Methylobacteriaceae</taxon>
        <taxon>Methylobacterium</taxon>
    </lineage>
</organism>
<dbReference type="EMBL" id="BJZU01000043">
    <property type="protein sequence ID" value="GEP04286.1"/>
    <property type="molecule type" value="Genomic_DNA"/>
</dbReference>
<reference evidence="2" key="1">
    <citation type="journal article" date="2014" name="Int. J. Syst. Evol. Microbiol.">
        <title>Complete genome of a new Firmicutes species belonging to the dominant human colonic microbiota ('Ruminococcus bicirculans') reveals two chromosomes and a selective capacity to utilize plant glucans.</title>
        <authorList>
            <consortium name="NISC Comparative Sequencing Program"/>
            <person name="Wegmann U."/>
            <person name="Louis P."/>
            <person name="Goesmann A."/>
            <person name="Henrissat B."/>
            <person name="Duncan S.H."/>
            <person name="Flint H.J."/>
        </authorList>
    </citation>
    <scope>NUCLEOTIDE SEQUENCE</scope>
    <source>
        <strain evidence="2">NBRC 107715</strain>
    </source>
</reference>
<evidence type="ECO:0000313" key="1">
    <source>
        <dbReference type="EMBL" id="GEP04286.1"/>
    </source>
</evidence>
<evidence type="ECO:0000313" key="4">
    <source>
        <dbReference type="Proteomes" id="UP001156856"/>
    </source>
</evidence>
<evidence type="ECO:0000313" key="3">
    <source>
        <dbReference type="Proteomes" id="UP000321960"/>
    </source>
</evidence>
<dbReference type="AlphaFoldDB" id="A0A512J2U7"/>
<proteinExistence type="predicted"/>
<dbReference type="SUPFAM" id="SSF141371">
    <property type="entry name" value="PilZ domain-like"/>
    <property type="match status" value="1"/>
</dbReference>
<reference evidence="1 3" key="3">
    <citation type="submission" date="2019-07" db="EMBL/GenBank/DDBJ databases">
        <title>Whole genome shotgun sequence of Methylobacterium oxalidis NBRC 107715.</title>
        <authorList>
            <person name="Hosoyama A."/>
            <person name="Uohara A."/>
            <person name="Ohji S."/>
            <person name="Ichikawa N."/>
        </authorList>
    </citation>
    <scope>NUCLEOTIDE SEQUENCE [LARGE SCALE GENOMIC DNA]</scope>
    <source>
        <strain evidence="1 3">NBRC 107715</strain>
    </source>
</reference>
<dbReference type="Proteomes" id="UP001156856">
    <property type="component" value="Unassembled WGS sequence"/>
</dbReference>
<evidence type="ECO:0000313" key="2">
    <source>
        <dbReference type="EMBL" id="GLS67195.1"/>
    </source>
</evidence>
<dbReference type="RefSeq" id="WP_147025929.1">
    <property type="nucleotide sequence ID" value="NZ_BJZU01000043.1"/>
</dbReference>
<dbReference type="Proteomes" id="UP000321960">
    <property type="component" value="Unassembled WGS sequence"/>
</dbReference>
<dbReference type="EMBL" id="BSPK01000111">
    <property type="protein sequence ID" value="GLS67195.1"/>
    <property type="molecule type" value="Genomic_DNA"/>
</dbReference>
<reference evidence="4" key="2">
    <citation type="journal article" date="2019" name="Int. J. Syst. Evol. Microbiol.">
        <title>The Global Catalogue of Microorganisms (GCM) 10K type strain sequencing project: providing services to taxonomists for standard genome sequencing and annotation.</title>
        <authorList>
            <consortium name="The Broad Institute Genomics Platform"/>
            <consortium name="The Broad Institute Genome Sequencing Center for Infectious Disease"/>
            <person name="Wu L."/>
            <person name="Ma J."/>
        </authorList>
    </citation>
    <scope>NUCLEOTIDE SEQUENCE [LARGE SCALE GENOMIC DNA]</scope>
    <source>
        <strain evidence="4">NBRC 107715</strain>
    </source>
</reference>